<protein>
    <recommendedName>
        <fullName evidence="5">Thioesterase family protein</fullName>
    </recommendedName>
</protein>
<feature type="domain" description="DUF8185" evidence="2">
    <location>
        <begin position="113"/>
        <end position="212"/>
    </location>
</feature>
<dbReference type="Pfam" id="PF26035">
    <property type="entry name" value="DUF8010"/>
    <property type="match status" value="1"/>
</dbReference>
<reference evidence="4" key="1">
    <citation type="journal article" date="2019" name="Int. J. Syst. Evol. Microbiol.">
        <title>The Global Catalogue of Microorganisms (GCM) 10K type strain sequencing project: providing services to taxonomists for standard genome sequencing and annotation.</title>
        <authorList>
            <consortium name="The Broad Institute Genomics Platform"/>
            <consortium name="The Broad Institute Genome Sequencing Center for Infectious Disease"/>
            <person name="Wu L."/>
            <person name="Ma J."/>
        </authorList>
    </citation>
    <scope>NUCLEOTIDE SEQUENCE [LARGE SCALE GENOMIC DNA]</scope>
    <source>
        <strain evidence="4">CCUG 57508</strain>
    </source>
</reference>
<accession>A0ABW3N496</accession>
<evidence type="ECO:0000259" key="1">
    <source>
        <dbReference type="Pfam" id="PF26035"/>
    </source>
</evidence>
<proteinExistence type="predicted"/>
<sequence length="212" mass="21622">MTGTPQIDFGDPRGLADLGTYLGRARKANPDGAVRLQVLGTLLVTTVAVIEGSGLMGEGTVLGMRVVSIAPSGSVDATVSFAAVSDRLARDDGGSVLSVPPTTVRAPWSGLTPPRDGWEPVGQIDGEAVDSIARQGIAQVAEGTPDGAGSHAVDALRRRTWAAMSDTVPPIAAGLAFGAHVLGFTAAGEPASISAHGRWTRLSTARGHVLVR</sequence>
<keyword evidence="4" id="KW-1185">Reference proteome</keyword>
<gene>
    <name evidence="3" type="ORF">ACFQ2V_20030</name>
</gene>
<dbReference type="InterPro" id="IPR058498">
    <property type="entry name" value="DUF8185"/>
</dbReference>
<evidence type="ECO:0000313" key="4">
    <source>
        <dbReference type="Proteomes" id="UP001597046"/>
    </source>
</evidence>
<evidence type="ECO:0000313" key="3">
    <source>
        <dbReference type="EMBL" id="MFD1056600.1"/>
    </source>
</evidence>
<name>A0ABW3N496_9MICO</name>
<dbReference type="InterPro" id="IPR058323">
    <property type="entry name" value="DUF8010"/>
</dbReference>
<dbReference type="EMBL" id="JBHTKH010000021">
    <property type="protein sequence ID" value="MFD1056600.1"/>
    <property type="molecule type" value="Genomic_DNA"/>
</dbReference>
<evidence type="ECO:0000259" key="2">
    <source>
        <dbReference type="Pfam" id="PF26572"/>
    </source>
</evidence>
<dbReference type="RefSeq" id="WP_386054705.1">
    <property type="nucleotide sequence ID" value="NZ_JBHTKH010000021.1"/>
</dbReference>
<evidence type="ECO:0008006" key="5">
    <source>
        <dbReference type="Google" id="ProtNLM"/>
    </source>
</evidence>
<organism evidence="3 4">
    <name type="scientific">Terrabacter terrigena</name>
    <dbReference type="NCBI Taxonomy" id="574718"/>
    <lineage>
        <taxon>Bacteria</taxon>
        <taxon>Bacillati</taxon>
        <taxon>Actinomycetota</taxon>
        <taxon>Actinomycetes</taxon>
        <taxon>Micrococcales</taxon>
        <taxon>Intrasporangiaceae</taxon>
        <taxon>Terrabacter</taxon>
    </lineage>
</organism>
<dbReference type="Proteomes" id="UP001597046">
    <property type="component" value="Unassembled WGS sequence"/>
</dbReference>
<feature type="domain" description="DUF8010" evidence="1">
    <location>
        <begin position="6"/>
        <end position="108"/>
    </location>
</feature>
<comment type="caution">
    <text evidence="3">The sequence shown here is derived from an EMBL/GenBank/DDBJ whole genome shotgun (WGS) entry which is preliminary data.</text>
</comment>
<dbReference type="Pfam" id="PF26572">
    <property type="entry name" value="DUF8185"/>
    <property type="match status" value="1"/>
</dbReference>